<keyword evidence="1" id="KW-0472">Membrane</keyword>
<gene>
    <name evidence="2" type="ORF">CGOC_LOCUS9180</name>
</gene>
<name>A0A3P7MEQ0_CYLGO</name>
<reference evidence="2 3" key="1">
    <citation type="submission" date="2018-11" db="EMBL/GenBank/DDBJ databases">
        <authorList>
            <consortium name="Pathogen Informatics"/>
        </authorList>
    </citation>
    <scope>NUCLEOTIDE SEQUENCE [LARGE SCALE GENOMIC DNA]</scope>
</reference>
<keyword evidence="3" id="KW-1185">Reference proteome</keyword>
<sequence length="78" mass="8621">MVASVIFCAPPRVVDTLAECVECVVASLAALTAHTLWTRGELKMLREHDVDDLYIINLHYSILIACGIYRLYSPAADV</sequence>
<evidence type="ECO:0000313" key="3">
    <source>
        <dbReference type="Proteomes" id="UP000271889"/>
    </source>
</evidence>
<evidence type="ECO:0000313" key="2">
    <source>
        <dbReference type="EMBL" id="VDN21997.1"/>
    </source>
</evidence>
<dbReference type="Proteomes" id="UP000271889">
    <property type="component" value="Unassembled WGS sequence"/>
</dbReference>
<keyword evidence="1" id="KW-0812">Transmembrane</keyword>
<dbReference type="AlphaFoldDB" id="A0A3P7MEQ0"/>
<proteinExistence type="predicted"/>
<organism evidence="2 3">
    <name type="scientific">Cylicostephanus goldi</name>
    <name type="common">Nematode worm</name>
    <dbReference type="NCBI Taxonomy" id="71465"/>
    <lineage>
        <taxon>Eukaryota</taxon>
        <taxon>Metazoa</taxon>
        <taxon>Ecdysozoa</taxon>
        <taxon>Nematoda</taxon>
        <taxon>Chromadorea</taxon>
        <taxon>Rhabditida</taxon>
        <taxon>Rhabditina</taxon>
        <taxon>Rhabditomorpha</taxon>
        <taxon>Strongyloidea</taxon>
        <taxon>Strongylidae</taxon>
        <taxon>Cylicostephanus</taxon>
    </lineage>
</organism>
<protein>
    <submittedName>
        <fullName evidence="2">Uncharacterized protein</fullName>
    </submittedName>
</protein>
<accession>A0A3P7MEQ0</accession>
<keyword evidence="1" id="KW-1133">Transmembrane helix</keyword>
<dbReference type="EMBL" id="UYRV01106113">
    <property type="protein sequence ID" value="VDN21997.1"/>
    <property type="molecule type" value="Genomic_DNA"/>
</dbReference>
<evidence type="ECO:0000256" key="1">
    <source>
        <dbReference type="SAM" id="Phobius"/>
    </source>
</evidence>
<feature type="transmembrane region" description="Helical" evidence="1">
    <location>
        <begin position="53"/>
        <end position="72"/>
    </location>
</feature>